<dbReference type="PANTHER" id="PTHR11804:SF84">
    <property type="entry name" value="SACCHAROLYSIN"/>
    <property type="match status" value="1"/>
</dbReference>
<dbReference type="InterPro" id="IPR024077">
    <property type="entry name" value="Neurolysin/TOP_dom2"/>
</dbReference>
<dbReference type="InterPro" id="IPR024079">
    <property type="entry name" value="MetalloPept_cat_dom_sf"/>
</dbReference>
<keyword evidence="6 7" id="KW-0482">Metalloprotease</keyword>
<evidence type="ECO:0000256" key="2">
    <source>
        <dbReference type="ARBA" id="ARBA00022670"/>
    </source>
</evidence>
<dbReference type="InterPro" id="IPR001567">
    <property type="entry name" value="Pept_M3A_M3B_dom"/>
</dbReference>
<evidence type="ECO:0000313" key="10">
    <source>
        <dbReference type="Proteomes" id="UP000291189"/>
    </source>
</evidence>
<dbReference type="PANTHER" id="PTHR11804">
    <property type="entry name" value="PROTEASE M3 THIMET OLIGOPEPTIDASE-RELATED"/>
    <property type="match status" value="1"/>
</dbReference>
<comment type="similarity">
    <text evidence="1 7">Belongs to the peptidase M3 family.</text>
</comment>
<organism evidence="9 10">
    <name type="scientific">Nocardioides iriomotensis</name>
    <dbReference type="NCBI Taxonomy" id="715784"/>
    <lineage>
        <taxon>Bacteria</taxon>
        <taxon>Bacillati</taxon>
        <taxon>Actinomycetota</taxon>
        <taxon>Actinomycetes</taxon>
        <taxon>Propionibacteriales</taxon>
        <taxon>Nocardioidaceae</taxon>
        <taxon>Nocardioides</taxon>
    </lineage>
</organism>
<sequence length="639" mass="71807">MPLELPARPDDRDAWASFLVSRCDDNLDAVRRTADAIAAEPGDAARVLERWNELTVALLNATTAAGLLGQAHPDAAIRDRADAAEQAVAATTNEVRQDRRLYDALSAVDADGLDDDATRMLEMALRDFRRAGVDRDDTTRERLRDLAERDKTLSQTFERNVSDDVREVRLRPEQLDGLPDDYVEAHPVGDDGLVTITTDYPDVFPFRTFATDRDARHALYEQFDNRGWPVNDPILRELTEIRRERARLLGYDGWPDYDAEVRMIGSEAAIRDFVERLDRAAGPASDRDLATLVERQCEDLPDLASMSWADVNYYAQVVCRERLGLDAQEVRRYFAFDKVRAGLLDVTSRLFGLEYTERPDVPTWHEDVTTYDVSAEGALLGRIYLDLHPRDGKFKHAAHFPLVKGVRDVQLPQSALLCNLPRGLMTHGDVVTLFHEFGHLIHAVVGGRQHWARFSGVATERDFIEAPSQMLEEWAWDADVLASFATDDAGTPIPAELVATMRAAQEFGRGFDVRVQIFYAAISVGIHADVPDDLTSYIDDLAKHYMPFERLDGTHKHTSFGHLADEGYGSSYYTYLWSLVIAKDLFSAFDHDDLLAPDVARRYRDTVLAAGGSRDAADLVESFLGRPTNTDAFDRWLTG</sequence>
<proteinExistence type="inferred from homology"/>
<dbReference type="Gene3D" id="3.40.390.10">
    <property type="entry name" value="Collagenase (Catalytic Domain)"/>
    <property type="match status" value="1"/>
</dbReference>
<feature type="domain" description="Peptidase M3A/M3B catalytic" evidence="8">
    <location>
        <begin position="210"/>
        <end position="635"/>
    </location>
</feature>
<evidence type="ECO:0000256" key="5">
    <source>
        <dbReference type="ARBA" id="ARBA00022833"/>
    </source>
</evidence>
<dbReference type="SUPFAM" id="SSF55486">
    <property type="entry name" value="Metalloproteases ('zincins'), catalytic domain"/>
    <property type="match status" value="1"/>
</dbReference>
<keyword evidence="3 7" id="KW-0479">Metal-binding</keyword>
<dbReference type="EMBL" id="SDPU01000035">
    <property type="protein sequence ID" value="RYU09750.1"/>
    <property type="molecule type" value="Genomic_DNA"/>
</dbReference>
<dbReference type="GO" id="GO:0046872">
    <property type="term" value="F:metal ion binding"/>
    <property type="evidence" value="ECO:0007669"/>
    <property type="project" value="UniProtKB-UniRule"/>
</dbReference>
<dbReference type="Gene3D" id="1.10.1370.10">
    <property type="entry name" value="Neurolysin, domain 3"/>
    <property type="match status" value="1"/>
</dbReference>
<dbReference type="GO" id="GO:0004222">
    <property type="term" value="F:metalloendopeptidase activity"/>
    <property type="evidence" value="ECO:0007669"/>
    <property type="project" value="InterPro"/>
</dbReference>
<reference evidence="9 10" key="1">
    <citation type="submission" date="2019-01" db="EMBL/GenBank/DDBJ databases">
        <title>Nocardioides guangzhouensis sp. nov., an actinobacterium isolated from soil.</title>
        <authorList>
            <person name="Fu Y."/>
            <person name="Cai Y."/>
            <person name="Lin Z."/>
            <person name="Chen P."/>
        </authorList>
    </citation>
    <scope>NUCLEOTIDE SEQUENCE [LARGE SCALE GENOMIC DNA]</scope>
    <source>
        <strain evidence="9 10">NBRC 105384</strain>
    </source>
</reference>
<keyword evidence="4 7" id="KW-0378">Hydrolase</keyword>
<evidence type="ECO:0000256" key="4">
    <source>
        <dbReference type="ARBA" id="ARBA00022801"/>
    </source>
</evidence>
<dbReference type="GO" id="GO:0006508">
    <property type="term" value="P:proteolysis"/>
    <property type="evidence" value="ECO:0007669"/>
    <property type="project" value="UniProtKB-KW"/>
</dbReference>
<evidence type="ECO:0000256" key="3">
    <source>
        <dbReference type="ARBA" id="ARBA00022723"/>
    </source>
</evidence>
<comment type="caution">
    <text evidence="9">The sequence shown here is derived from an EMBL/GenBank/DDBJ whole genome shotgun (WGS) entry which is preliminary data.</text>
</comment>
<evidence type="ECO:0000256" key="7">
    <source>
        <dbReference type="RuleBase" id="RU003435"/>
    </source>
</evidence>
<comment type="cofactor">
    <cofactor evidence="7">
        <name>Zn(2+)</name>
        <dbReference type="ChEBI" id="CHEBI:29105"/>
    </cofactor>
    <text evidence="7">Binds 1 zinc ion.</text>
</comment>
<name>A0A4Q5IUV7_9ACTN</name>
<evidence type="ECO:0000259" key="8">
    <source>
        <dbReference type="Pfam" id="PF01432"/>
    </source>
</evidence>
<evidence type="ECO:0000256" key="1">
    <source>
        <dbReference type="ARBA" id="ARBA00006040"/>
    </source>
</evidence>
<dbReference type="Pfam" id="PF01432">
    <property type="entry name" value="Peptidase_M3"/>
    <property type="match status" value="1"/>
</dbReference>
<dbReference type="InterPro" id="IPR045090">
    <property type="entry name" value="Pept_M3A_M3B"/>
</dbReference>
<dbReference type="Proteomes" id="UP000291189">
    <property type="component" value="Unassembled WGS sequence"/>
</dbReference>
<dbReference type="CDD" id="cd06455">
    <property type="entry name" value="M3A_TOP"/>
    <property type="match status" value="1"/>
</dbReference>
<accession>A0A4Q5IUV7</accession>
<dbReference type="AlphaFoldDB" id="A0A4Q5IUV7"/>
<evidence type="ECO:0000256" key="6">
    <source>
        <dbReference type="ARBA" id="ARBA00023049"/>
    </source>
</evidence>
<keyword evidence="10" id="KW-1185">Reference proteome</keyword>
<gene>
    <name evidence="9" type="ORF">ETU37_20830</name>
</gene>
<keyword evidence="5 7" id="KW-0862">Zinc</keyword>
<evidence type="ECO:0000313" key="9">
    <source>
        <dbReference type="EMBL" id="RYU09750.1"/>
    </source>
</evidence>
<keyword evidence="2 7" id="KW-0645">Protease</keyword>
<dbReference type="GO" id="GO:0006518">
    <property type="term" value="P:peptide metabolic process"/>
    <property type="evidence" value="ECO:0007669"/>
    <property type="project" value="TreeGrafter"/>
</dbReference>
<dbReference type="OrthoDB" id="9773538at2"/>
<protein>
    <submittedName>
        <fullName evidence="9">Peptidase M3</fullName>
    </submittedName>
</protein>